<dbReference type="InterPro" id="IPR040521">
    <property type="entry name" value="KDZ"/>
</dbReference>
<gene>
    <name evidence="1" type="ORF">PHACADRAFT_106919</name>
</gene>
<keyword evidence="2" id="KW-1185">Reference proteome</keyword>
<dbReference type="AlphaFoldDB" id="K5VS98"/>
<dbReference type="InParanoid" id="K5VS98"/>
<name>K5VS98_PHACS</name>
<reference evidence="1 2" key="1">
    <citation type="journal article" date="2012" name="BMC Genomics">
        <title>Comparative genomics of the white-rot fungi, Phanerochaete carnosa and P. chrysosporium, to elucidate the genetic basis of the distinct wood types they colonize.</title>
        <authorList>
            <person name="Suzuki H."/>
            <person name="MacDonald J."/>
            <person name="Syed K."/>
            <person name="Salamov A."/>
            <person name="Hori C."/>
            <person name="Aerts A."/>
            <person name="Henrissat B."/>
            <person name="Wiebenga A."/>
            <person name="vanKuyk P.A."/>
            <person name="Barry K."/>
            <person name="Lindquist E."/>
            <person name="LaButti K."/>
            <person name="Lapidus A."/>
            <person name="Lucas S."/>
            <person name="Coutinho P."/>
            <person name="Gong Y."/>
            <person name="Samejima M."/>
            <person name="Mahadevan R."/>
            <person name="Abou-Zaid M."/>
            <person name="de Vries R.P."/>
            <person name="Igarashi K."/>
            <person name="Yadav J.S."/>
            <person name="Grigoriev I.V."/>
            <person name="Master E.R."/>
        </authorList>
    </citation>
    <scope>NUCLEOTIDE SEQUENCE [LARGE SCALE GENOMIC DNA]</scope>
    <source>
        <strain evidence="1 2">HHB-10118-sp</strain>
    </source>
</reference>
<dbReference type="Proteomes" id="UP000008370">
    <property type="component" value="Unassembled WGS sequence"/>
</dbReference>
<dbReference type="OrthoDB" id="3257768at2759"/>
<proteinExistence type="predicted"/>
<accession>K5VS98</accession>
<feature type="non-terminal residue" evidence="1">
    <location>
        <position position="1"/>
    </location>
</feature>
<organism evidence="1 2">
    <name type="scientific">Phanerochaete carnosa (strain HHB-10118-sp)</name>
    <name type="common">White-rot fungus</name>
    <name type="synonym">Peniophora carnosa</name>
    <dbReference type="NCBI Taxonomy" id="650164"/>
    <lineage>
        <taxon>Eukaryota</taxon>
        <taxon>Fungi</taxon>
        <taxon>Dikarya</taxon>
        <taxon>Basidiomycota</taxon>
        <taxon>Agaricomycotina</taxon>
        <taxon>Agaricomycetes</taxon>
        <taxon>Polyporales</taxon>
        <taxon>Phanerochaetaceae</taxon>
        <taxon>Phanerochaete</taxon>
    </lineage>
</organism>
<dbReference type="GeneID" id="18907430"/>
<dbReference type="RefSeq" id="XP_007402051.1">
    <property type="nucleotide sequence ID" value="XM_007401989.1"/>
</dbReference>
<sequence length="129" mass="14918">QIMTMYDIICQWIVHAEQCMDEYPNNFRTQLVDFKTELLYAIGKLHWHGHKPDGHSCYSLNYISGAARTDGEGIEWCWWDIQPLASSTQMLGPSERQGSLNDNWSFTNWVKLLGLGAYILNEWAKNSNC</sequence>
<evidence type="ECO:0000313" key="2">
    <source>
        <dbReference type="Proteomes" id="UP000008370"/>
    </source>
</evidence>
<dbReference type="STRING" id="650164.K5VS98"/>
<dbReference type="KEGG" id="pco:PHACADRAFT_106919"/>
<dbReference type="EMBL" id="JH930481">
    <property type="protein sequence ID" value="EKM49439.1"/>
    <property type="molecule type" value="Genomic_DNA"/>
</dbReference>
<evidence type="ECO:0000313" key="1">
    <source>
        <dbReference type="EMBL" id="EKM49439.1"/>
    </source>
</evidence>
<dbReference type="Pfam" id="PF18758">
    <property type="entry name" value="KDZ"/>
    <property type="match status" value="1"/>
</dbReference>
<protein>
    <submittedName>
        <fullName evidence="1">Uncharacterized protein</fullName>
    </submittedName>
</protein>
<dbReference type="HOGENOM" id="CLU_003703_5_2_1"/>